<name>A0A165MAD0_9AGAM</name>
<evidence type="ECO:0000313" key="1">
    <source>
        <dbReference type="EMBL" id="KZT18093.1"/>
    </source>
</evidence>
<reference evidence="1 2" key="1">
    <citation type="journal article" date="2016" name="Mol. Biol. Evol.">
        <title>Comparative Genomics of Early-Diverging Mushroom-Forming Fungi Provides Insights into the Origins of Lignocellulose Decay Capabilities.</title>
        <authorList>
            <person name="Nagy L.G."/>
            <person name="Riley R."/>
            <person name="Tritt A."/>
            <person name="Adam C."/>
            <person name="Daum C."/>
            <person name="Floudas D."/>
            <person name="Sun H."/>
            <person name="Yadav J.S."/>
            <person name="Pangilinan J."/>
            <person name="Larsson K.H."/>
            <person name="Matsuura K."/>
            <person name="Barry K."/>
            <person name="Labutti K."/>
            <person name="Kuo R."/>
            <person name="Ohm R.A."/>
            <person name="Bhattacharya S.S."/>
            <person name="Shirouzu T."/>
            <person name="Yoshinaga Y."/>
            <person name="Martin F.M."/>
            <person name="Grigoriev I.V."/>
            <person name="Hibbett D.S."/>
        </authorList>
    </citation>
    <scope>NUCLEOTIDE SEQUENCE [LARGE SCALE GENOMIC DNA]</scope>
    <source>
        <strain evidence="1 2">HHB14362 ss-1</strain>
    </source>
</reference>
<dbReference type="Proteomes" id="UP000076761">
    <property type="component" value="Unassembled WGS sequence"/>
</dbReference>
<dbReference type="InParanoid" id="A0A165MAD0"/>
<keyword evidence="2" id="KW-1185">Reference proteome</keyword>
<sequence>MAACVIFCASRALLFRALVSAAFAALSALFAGPDIRRLSEISLSLEDRFER</sequence>
<dbReference type="AlphaFoldDB" id="A0A165MAD0"/>
<organism evidence="1 2">
    <name type="scientific">Neolentinus lepideus HHB14362 ss-1</name>
    <dbReference type="NCBI Taxonomy" id="1314782"/>
    <lineage>
        <taxon>Eukaryota</taxon>
        <taxon>Fungi</taxon>
        <taxon>Dikarya</taxon>
        <taxon>Basidiomycota</taxon>
        <taxon>Agaricomycotina</taxon>
        <taxon>Agaricomycetes</taxon>
        <taxon>Gloeophyllales</taxon>
        <taxon>Gloeophyllaceae</taxon>
        <taxon>Neolentinus</taxon>
    </lineage>
</organism>
<dbReference type="EMBL" id="KV425711">
    <property type="protein sequence ID" value="KZT18093.1"/>
    <property type="molecule type" value="Genomic_DNA"/>
</dbReference>
<protein>
    <submittedName>
        <fullName evidence="1">Uncharacterized protein</fullName>
    </submittedName>
</protein>
<gene>
    <name evidence="1" type="ORF">NEOLEDRAFT_1143856</name>
</gene>
<proteinExistence type="predicted"/>
<accession>A0A165MAD0</accession>
<evidence type="ECO:0000313" key="2">
    <source>
        <dbReference type="Proteomes" id="UP000076761"/>
    </source>
</evidence>